<evidence type="ECO:0000313" key="2">
    <source>
        <dbReference type="EMBL" id="PWB97213.1"/>
    </source>
</evidence>
<sequence length="75" mass="7906">MVGYRSVPAFSMPTPGGAGLRRGADGPQHYADRFQSRDVDETFAGVEPLRGAVGFDRQADGGEALTPSFADECAD</sequence>
<gene>
    <name evidence="2" type="ORF">DF220_04725</name>
</gene>
<keyword evidence="3" id="KW-1185">Reference proteome</keyword>
<comment type="caution">
    <text evidence="2">The sequence shown here is derived from an EMBL/GenBank/DDBJ whole genome shotgun (WGS) entry which is preliminary data.</text>
</comment>
<name>A0A2U1T0B3_9MICO</name>
<protein>
    <submittedName>
        <fullName evidence="2">Uncharacterized protein</fullName>
    </submittedName>
</protein>
<dbReference type="Proteomes" id="UP000244978">
    <property type="component" value="Unassembled WGS sequence"/>
</dbReference>
<accession>A0A2U1T0B3</accession>
<dbReference type="EMBL" id="QEEX01000001">
    <property type="protein sequence ID" value="PWB97213.1"/>
    <property type="molecule type" value="Genomic_DNA"/>
</dbReference>
<evidence type="ECO:0000256" key="1">
    <source>
        <dbReference type="SAM" id="MobiDB-lite"/>
    </source>
</evidence>
<organism evidence="2 3">
    <name type="scientific">Homoserinimonas hongtaonis</name>
    <dbReference type="NCBI Taxonomy" id="2079791"/>
    <lineage>
        <taxon>Bacteria</taxon>
        <taxon>Bacillati</taxon>
        <taxon>Actinomycetota</taxon>
        <taxon>Actinomycetes</taxon>
        <taxon>Micrococcales</taxon>
        <taxon>Microbacteriaceae</taxon>
        <taxon>Homoserinimonas</taxon>
    </lineage>
</organism>
<dbReference type="AlphaFoldDB" id="A0A2U1T0B3"/>
<feature type="region of interest" description="Disordered" evidence="1">
    <location>
        <begin position="1"/>
        <end position="27"/>
    </location>
</feature>
<proteinExistence type="predicted"/>
<reference evidence="3" key="1">
    <citation type="submission" date="2018-04" db="EMBL/GenBank/DDBJ databases">
        <authorList>
            <person name="Liu S."/>
            <person name="Wang Z."/>
            <person name="Li J."/>
        </authorList>
    </citation>
    <scope>NUCLEOTIDE SEQUENCE [LARGE SCALE GENOMIC DNA]</scope>
    <source>
        <strain evidence="3">S1194</strain>
    </source>
</reference>
<evidence type="ECO:0000313" key="3">
    <source>
        <dbReference type="Proteomes" id="UP000244978"/>
    </source>
</evidence>